<accession>A0AAV5DYK9</accession>
<feature type="domain" description="Nucleoplasmin-like" evidence="12">
    <location>
        <begin position="3"/>
        <end position="92"/>
    </location>
</feature>
<protein>
    <recommendedName>
        <fullName evidence="12">Nucleoplasmin-like domain-containing protein</fullName>
    </recommendedName>
</protein>
<reference evidence="13" key="2">
    <citation type="submission" date="2021-12" db="EMBL/GenBank/DDBJ databases">
        <title>Resequencing data analysis of finger millet.</title>
        <authorList>
            <person name="Hatakeyama M."/>
            <person name="Aluri S."/>
            <person name="Balachadran M.T."/>
            <person name="Sivarajan S.R."/>
            <person name="Poveda L."/>
            <person name="Shimizu-Inatsugi R."/>
            <person name="Schlapbach R."/>
            <person name="Sreeman S.M."/>
            <person name="Shimizu K.K."/>
        </authorList>
    </citation>
    <scope>NUCLEOTIDE SEQUENCE</scope>
</reference>
<sequence>MEFWGLEVKPGGSVKCAPGDDYIVHLSQAALGESKKAGDNAIMYVKVGDQKLAIGTLSADKYPQIQFDLVFEKEFELSHTSKAASVFFSGYKVLQPAEGDEYP</sequence>
<proteinExistence type="inferred from homology"/>
<evidence type="ECO:0000259" key="12">
    <source>
        <dbReference type="Pfam" id="PF17800"/>
    </source>
</evidence>
<evidence type="ECO:0000256" key="2">
    <source>
        <dbReference type="ARBA" id="ARBA00006673"/>
    </source>
</evidence>
<reference evidence="13" key="1">
    <citation type="journal article" date="2018" name="DNA Res.">
        <title>Multiple hybrid de novo genome assembly of finger millet, an orphan allotetraploid crop.</title>
        <authorList>
            <person name="Hatakeyama M."/>
            <person name="Aluri S."/>
            <person name="Balachadran M.T."/>
            <person name="Sivarajan S.R."/>
            <person name="Patrignani A."/>
            <person name="Gruter S."/>
            <person name="Poveda L."/>
            <person name="Shimizu-Inatsugi R."/>
            <person name="Baeten J."/>
            <person name="Francoijs K.J."/>
            <person name="Nataraja K.N."/>
            <person name="Reddy Y.A.N."/>
            <person name="Phadnis S."/>
            <person name="Ravikumar R.L."/>
            <person name="Schlapbach R."/>
            <person name="Sreeman S.M."/>
            <person name="Shimizu K.K."/>
        </authorList>
    </citation>
    <scope>NUCLEOTIDE SEQUENCE</scope>
</reference>
<keyword evidence="10" id="KW-0804">Transcription</keyword>
<evidence type="ECO:0000313" key="14">
    <source>
        <dbReference type="Proteomes" id="UP001054889"/>
    </source>
</evidence>
<evidence type="ECO:0000256" key="6">
    <source>
        <dbReference type="ARBA" id="ARBA00022801"/>
    </source>
</evidence>
<keyword evidence="4" id="KW-0597">Phosphoprotein</keyword>
<dbReference type="GO" id="GO:0006325">
    <property type="term" value="P:chromatin organization"/>
    <property type="evidence" value="ECO:0007669"/>
    <property type="project" value="UniProtKB-KW"/>
</dbReference>
<gene>
    <name evidence="13" type="primary">gb02259</name>
    <name evidence="13" type="ORF">PR202_gb02259</name>
</gene>
<dbReference type="GO" id="GO:0005730">
    <property type="term" value="C:nucleolus"/>
    <property type="evidence" value="ECO:0007669"/>
    <property type="project" value="UniProtKB-SubCell"/>
</dbReference>
<name>A0AAV5DYK9_ELECO</name>
<dbReference type="InterPro" id="IPR041232">
    <property type="entry name" value="NPL"/>
</dbReference>
<keyword evidence="7" id="KW-0862">Zinc</keyword>
<evidence type="ECO:0000256" key="3">
    <source>
        <dbReference type="ARBA" id="ARBA00022491"/>
    </source>
</evidence>
<dbReference type="AlphaFoldDB" id="A0AAV5DYK9"/>
<evidence type="ECO:0000256" key="1">
    <source>
        <dbReference type="ARBA" id="ARBA00004604"/>
    </source>
</evidence>
<comment type="caution">
    <text evidence="13">The sequence shown here is derived from an EMBL/GenBank/DDBJ whole genome shotgun (WGS) entry which is preliminary data.</text>
</comment>
<keyword evidence="6" id="KW-0378">Hydrolase</keyword>
<dbReference type="Proteomes" id="UP001054889">
    <property type="component" value="Unassembled WGS sequence"/>
</dbReference>
<keyword evidence="8" id="KW-0156">Chromatin regulator</keyword>
<evidence type="ECO:0000256" key="9">
    <source>
        <dbReference type="ARBA" id="ARBA00023015"/>
    </source>
</evidence>
<dbReference type="Pfam" id="PF17800">
    <property type="entry name" value="NPL"/>
    <property type="match status" value="1"/>
</dbReference>
<evidence type="ECO:0000256" key="7">
    <source>
        <dbReference type="ARBA" id="ARBA00022833"/>
    </source>
</evidence>
<keyword evidence="5" id="KW-0863">Zinc-finger</keyword>
<evidence type="ECO:0000313" key="13">
    <source>
        <dbReference type="EMBL" id="GJN15356.1"/>
    </source>
</evidence>
<keyword evidence="11" id="KW-0539">Nucleus</keyword>
<evidence type="ECO:0000256" key="4">
    <source>
        <dbReference type="ARBA" id="ARBA00022553"/>
    </source>
</evidence>
<evidence type="ECO:0000256" key="10">
    <source>
        <dbReference type="ARBA" id="ARBA00023163"/>
    </source>
</evidence>
<dbReference type="GO" id="GO:0008270">
    <property type="term" value="F:zinc ion binding"/>
    <property type="evidence" value="ECO:0007669"/>
    <property type="project" value="UniProtKB-KW"/>
</dbReference>
<dbReference type="EMBL" id="BQKI01000071">
    <property type="protein sequence ID" value="GJN15356.1"/>
    <property type="molecule type" value="Genomic_DNA"/>
</dbReference>
<dbReference type="GO" id="GO:0016787">
    <property type="term" value="F:hydrolase activity"/>
    <property type="evidence" value="ECO:0007669"/>
    <property type="project" value="UniProtKB-KW"/>
</dbReference>
<organism evidence="13 14">
    <name type="scientific">Eleusine coracana subsp. coracana</name>
    <dbReference type="NCBI Taxonomy" id="191504"/>
    <lineage>
        <taxon>Eukaryota</taxon>
        <taxon>Viridiplantae</taxon>
        <taxon>Streptophyta</taxon>
        <taxon>Embryophyta</taxon>
        <taxon>Tracheophyta</taxon>
        <taxon>Spermatophyta</taxon>
        <taxon>Magnoliopsida</taxon>
        <taxon>Liliopsida</taxon>
        <taxon>Poales</taxon>
        <taxon>Poaceae</taxon>
        <taxon>PACMAD clade</taxon>
        <taxon>Chloridoideae</taxon>
        <taxon>Cynodonteae</taxon>
        <taxon>Eleusininae</taxon>
        <taxon>Eleusine</taxon>
    </lineage>
</organism>
<keyword evidence="9" id="KW-0805">Transcription regulation</keyword>
<keyword evidence="3" id="KW-0678">Repressor</keyword>
<comment type="similarity">
    <text evidence="2">Belongs to the histone deacetylase HD2 family.</text>
</comment>
<evidence type="ECO:0000256" key="5">
    <source>
        <dbReference type="ARBA" id="ARBA00022771"/>
    </source>
</evidence>
<evidence type="ECO:0000256" key="11">
    <source>
        <dbReference type="ARBA" id="ARBA00023242"/>
    </source>
</evidence>
<keyword evidence="5" id="KW-0479">Metal-binding</keyword>
<dbReference type="FunFam" id="2.60.120.340:FF:000004">
    <property type="entry name" value="Histone deacetylase HDT1"/>
    <property type="match status" value="1"/>
</dbReference>
<comment type="subcellular location">
    <subcellularLocation>
        <location evidence="1">Nucleus</location>
        <location evidence="1">Nucleolus</location>
    </subcellularLocation>
</comment>
<keyword evidence="14" id="KW-1185">Reference proteome</keyword>
<evidence type="ECO:0000256" key="8">
    <source>
        <dbReference type="ARBA" id="ARBA00022853"/>
    </source>
</evidence>
<dbReference type="Gene3D" id="2.60.120.340">
    <property type="entry name" value="Nucleoplasmin core domain"/>
    <property type="match status" value="1"/>
</dbReference>